<dbReference type="Pfam" id="PF09371">
    <property type="entry name" value="Tex_N"/>
    <property type="match status" value="1"/>
</dbReference>
<dbReference type="Gene3D" id="1.10.10.650">
    <property type="entry name" value="RuvA domain 2-like"/>
    <property type="match status" value="1"/>
</dbReference>
<feature type="domain" description="Tex-like protein N-terminal" evidence="1">
    <location>
        <begin position="11"/>
        <end position="79"/>
    </location>
</feature>
<dbReference type="SUPFAM" id="SSF158832">
    <property type="entry name" value="Tex N-terminal region-like"/>
    <property type="match status" value="1"/>
</dbReference>
<dbReference type="AlphaFoldDB" id="A0AA85BYZ9"/>
<sequence>MVNPIRMEIDLTTQVAEAANIDRNLVSRVIPMFENGYTVPFIARYRKEITGGAEPTVLHRLKEKMNDCKMLVDKIEKSLQFFDKSGLLTNELSQQLMKCKTTEDIKLLGSL</sequence>
<accession>A0AA85BYZ9</accession>
<dbReference type="InterPro" id="IPR018974">
    <property type="entry name" value="Tex-like_N"/>
</dbReference>
<evidence type="ECO:0000259" key="1">
    <source>
        <dbReference type="Pfam" id="PF09371"/>
    </source>
</evidence>
<evidence type="ECO:0000313" key="3">
    <source>
        <dbReference type="WBParaSite" id="SMTH1_91670.1"/>
    </source>
</evidence>
<reference evidence="3" key="1">
    <citation type="submission" date="2023-11" db="UniProtKB">
        <authorList>
            <consortium name="WormBaseParasite"/>
        </authorList>
    </citation>
    <scope>IDENTIFICATION</scope>
</reference>
<dbReference type="WBParaSite" id="SMTH1_91670.1">
    <property type="protein sequence ID" value="SMTH1_91670.1"/>
    <property type="gene ID" value="SMTH1_91670"/>
</dbReference>
<dbReference type="Proteomes" id="UP000050791">
    <property type="component" value="Unassembled WGS sequence"/>
</dbReference>
<proteinExistence type="predicted"/>
<name>A0AA85BYZ9_9TREM</name>
<evidence type="ECO:0000313" key="2">
    <source>
        <dbReference type="Proteomes" id="UP000050791"/>
    </source>
</evidence>
<dbReference type="InterPro" id="IPR023319">
    <property type="entry name" value="Tex-like_HTH_dom_sf"/>
</dbReference>
<organism evidence="2 3">
    <name type="scientific">Schistosoma mattheei</name>
    <dbReference type="NCBI Taxonomy" id="31246"/>
    <lineage>
        <taxon>Eukaryota</taxon>
        <taxon>Metazoa</taxon>
        <taxon>Spiralia</taxon>
        <taxon>Lophotrochozoa</taxon>
        <taxon>Platyhelminthes</taxon>
        <taxon>Trematoda</taxon>
        <taxon>Digenea</taxon>
        <taxon>Strigeidida</taxon>
        <taxon>Schistosomatoidea</taxon>
        <taxon>Schistosomatidae</taxon>
        <taxon>Schistosoma</taxon>
    </lineage>
</organism>
<protein>
    <recommendedName>
        <fullName evidence="1">Tex-like protein N-terminal domain-containing protein</fullName>
    </recommendedName>
</protein>